<dbReference type="Gene3D" id="1.20.1090.10">
    <property type="entry name" value="Dehydroquinate synthase-like - alpha domain"/>
    <property type="match status" value="1"/>
</dbReference>
<proteinExistence type="predicted"/>
<sequence>MSETGVSRPVTTDAPQFEFEYSPGKIRCGEGCVAEIGAELARRDLSRAMIVSGSTVGSTPAVMDPVRDGLGDAFVELFSETTPEKYLKTAVDGARVARENDVDTLVAVGGGSSLDTAKTMSALLSHDAPLEETAETAVKSGTVPVASDGQPTPVVAVPTTLAGADLSVIAGVKLTLDPGDAPDRDIPNGSVSDSRLMPSALFYDPNRYRTTPASVLRASAMNGFNKGVEMLYSPYATPVTDGTAVRGLRLLQSGLGTLGDDPMDDERLYETLAGIVSVQYGISTPGRYRASIVHAFGHGFSHDYDAHQGTVHGIVTPHVLRYVFDNADGRRHLLAEAFDIRTGGKTDAEVADAVIDAVVGVRDSLELPTRLREIDGLERGHLPGVAREIRDDGLVDVAPSGVDPTAEEIVEVLERAW</sequence>
<dbReference type="PANTHER" id="PTHR11496:SF83">
    <property type="entry name" value="HYDROXYACID-OXOACID TRANSHYDROGENASE, MITOCHONDRIAL"/>
    <property type="match status" value="1"/>
</dbReference>
<dbReference type="InterPro" id="IPR001670">
    <property type="entry name" value="ADH_Fe/GldA"/>
</dbReference>
<accession>A0A1I2VXD3</accession>
<dbReference type="PANTHER" id="PTHR11496">
    <property type="entry name" value="ALCOHOL DEHYDROGENASE"/>
    <property type="match status" value="1"/>
</dbReference>
<dbReference type="InterPro" id="IPR039697">
    <property type="entry name" value="Alcohol_dehydrogenase_Fe"/>
</dbReference>
<dbReference type="SUPFAM" id="SSF56796">
    <property type="entry name" value="Dehydroquinate synthase-like"/>
    <property type="match status" value="1"/>
</dbReference>
<evidence type="ECO:0000256" key="1">
    <source>
        <dbReference type="ARBA" id="ARBA00023002"/>
    </source>
</evidence>
<dbReference type="EMBL" id="FOOQ01000006">
    <property type="protein sequence ID" value="SFG92446.1"/>
    <property type="molecule type" value="Genomic_DNA"/>
</dbReference>
<dbReference type="STRING" id="553467.SAMN04488063_3325"/>
<evidence type="ECO:0000259" key="3">
    <source>
        <dbReference type="Pfam" id="PF25137"/>
    </source>
</evidence>
<organism evidence="4 5">
    <name type="scientific">Halopelagius inordinatus</name>
    <dbReference type="NCBI Taxonomy" id="553467"/>
    <lineage>
        <taxon>Archaea</taxon>
        <taxon>Methanobacteriati</taxon>
        <taxon>Methanobacteriota</taxon>
        <taxon>Stenosarchaea group</taxon>
        <taxon>Halobacteria</taxon>
        <taxon>Halobacteriales</taxon>
        <taxon>Haloferacaceae</taxon>
    </lineage>
</organism>
<dbReference type="Proteomes" id="UP000198876">
    <property type="component" value="Unassembled WGS sequence"/>
</dbReference>
<keyword evidence="1" id="KW-0560">Oxidoreductase</keyword>
<dbReference type="Gene3D" id="3.40.50.1970">
    <property type="match status" value="1"/>
</dbReference>
<protein>
    <submittedName>
        <fullName evidence="4">Alcohol dehydrogenase, class IV</fullName>
    </submittedName>
</protein>
<keyword evidence="5" id="KW-1185">Reference proteome</keyword>
<dbReference type="Pfam" id="PF25137">
    <property type="entry name" value="ADH_Fe_C"/>
    <property type="match status" value="1"/>
</dbReference>
<dbReference type="GO" id="GO:0046872">
    <property type="term" value="F:metal ion binding"/>
    <property type="evidence" value="ECO:0007669"/>
    <property type="project" value="InterPro"/>
</dbReference>
<dbReference type="GO" id="GO:0004022">
    <property type="term" value="F:alcohol dehydrogenase (NAD+) activity"/>
    <property type="evidence" value="ECO:0007669"/>
    <property type="project" value="TreeGrafter"/>
</dbReference>
<feature type="domain" description="Fe-containing alcohol dehydrogenase-like C-terminal" evidence="3">
    <location>
        <begin position="219"/>
        <end position="417"/>
    </location>
</feature>
<evidence type="ECO:0000259" key="2">
    <source>
        <dbReference type="Pfam" id="PF00465"/>
    </source>
</evidence>
<name>A0A1I2VXD3_9EURY</name>
<evidence type="ECO:0000313" key="5">
    <source>
        <dbReference type="Proteomes" id="UP000198876"/>
    </source>
</evidence>
<dbReference type="AlphaFoldDB" id="A0A1I2VXD3"/>
<dbReference type="CDD" id="cd14866">
    <property type="entry name" value="Fe-ADH-like"/>
    <property type="match status" value="1"/>
</dbReference>
<dbReference type="InterPro" id="IPR056798">
    <property type="entry name" value="ADH_Fe_C"/>
</dbReference>
<evidence type="ECO:0000313" key="4">
    <source>
        <dbReference type="EMBL" id="SFG92446.1"/>
    </source>
</evidence>
<reference evidence="5" key="1">
    <citation type="submission" date="2016-10" db="EMBL/GenBank/DDBJ databases">
        <authorList>
            <person name="Varghese N."/>
            <person name="Submissions S."/>
        </authorList>
    </citation>
    <scope>NUCLEOTIDE SEQUENCE [LARGE SCALE GENOMIC DNA]</scope>
    <source>
        <strain evidence="5">CGMCC 1.7739</strain>
    </source>
</reference>
<gene>
    <name evidence="4" type="ORF">SAMN04488063_3325</name>
</gene>
<feature type="domain" description="Alcohol dehydrogenase iron-type/glycerol dehydrogenase GldA" evidence="2">
    <location>
        <begin position="23"/>
        <end position="174"/>
    </location>
</feature>
<dbReference type="Pfam" id="PF00465">
    <property type="entry name" value="Fe-ADH"/>
    <property type="match status" value="1"/>
</dbReference>